<comment type="subunit">
    <text evidence="8">Homodimer.</text>
</comment>
<dbReference type="CDD" id="cd01065">
    <property type="entry name" value="NAD_bind_Shikimate_DH"/>
    <property type="match status" value="1"/>
</dbReference>
<dbReference type="GO" id="GO:0005524">
    <property type="term" value="F:ATP binding"/>
    <property type="evidence" value="ECO:0007669"/>
    <property type="project" value="UniProtKB-UniRule"/>
</dbReference>
<evidence type="ECO:0000313" key="11">
    <source>
        <dbReference type="EMBL" id="QNM00830.1"/>
    </source>
</evidence>
<dbReference type="UniPathway" id="UPA00053">
    <property type="reaction ID" value="UER00087"/>
</dbReference>
<evidence type="ECO:0000256" key="3">
    <source>
        <dbReference type="ARBA" id="ARBA00022857"/>
    </source>
</evidence>
<feature type="binding site" evidence="8">
    <location>
        <position position="239"/>
    </location>
    <ligand>
        <name>shikimate</name>
        <dbReference type="ChEBI" id="CHEBI:36208"/>
    </ligand>
</feature>
<dbReference type="InterPro" id="IPR036291">
    <property type="entry name" value="NAD(P)-bd_dom_sf"/>
</dbReference>
<dbReference type="Pfam" id="PF01202">
    <property type="entry name" value="SKI"/>
    <property type="match status" value="1"/>
</dbReference>
<evidence type="ECO:0000259" key="9">
    <source>
        <dbReference type="Pfam" id="PF01488"/>
    </source>
</evidence>
<comment type="function">
    <text evidence="8">Involved in the biosynthesis of the chorismate, which leads to the biosynthesis of aromatic amino acids. Catalyzes the reversible NADPH linked reduction of 3-dehydroshikimate (DHSA) to yield shikimate (SA).</text>
</comment>
<evidence type="ECO:0000313" key="12">
    <source>
        <dbReference type="Proteomes" id="UP000515819"/>
    </source>
</evidence>
<keyword evidence="7" id="KW-0547">Nucleotide-binding</keyword>
<comment type="subcellular location">
    <subcellularLocation>
        <location evidence="7">Cytoplasm</location>
    </subcellularLocation>
</comment>
<proteinExistence type="inferred from homology"/>
<feature type="binding site" evidence="7">
    <location>
        <position position="437"/>
    </location>
    <ligand>
        <name>substrate</name>
    </ligand>
</feature>
<dbReference type="EC" id="1.1.1.25" evidence="8"/>
<dbReference type="EC" id="2.7.1.71" evidence="7"/>
<dbReference type="InterPro" id="IPR011342">
    <property type="entry name" value="Shikimate_DH"/>
</dbReference>
<evidence type="ECO:0000256" key="6">
    <source>
        <dbReference type="ARBA" id="ARBA00049442"/>
    </source>
</evidence>
<feature type="binding site" evidence="8">
    <location>
        <position position="117"/>
    </location>
    <ligand>
        <name>shikimate</name>
        <dbReference type="ChEBI" id="CHEBI:36208"/>
    </ligand>
</feature>
<dbReference type="InterPro" id="IPR000623">
    <property type="entry name" value="Shikimate_kinase/TSH1"/>
</dbReference>
<dbReference type="GO" id="GO:0005829">
    <property type="term" value="C:cytosol"/>
    <property type="evidence" value="ECO:0007669"/>
    <property type="project" value="TreeGrafter"/>
</dbReference>
<dbReference type="InterPro" id="IPR013708">
    <property type="entry name" value="Shikimate_DH-bd_N"/>
</dbReference>
<keyword evidence="3 8" id="KW-0521">NADP</keyword>
<dbReference type="GO" id="GO:0050661">
    <property type="term" value="F:NADP binding"/>
    <property type="evidence" value="ECO:0007669"/>
    <property type="project" value="InterPro"/>
</dbReference>
<comment type="similarity">
    <text evidence="7">Belongs to the shikimate kinase family.</text>
</comment>
<keyword evidence="2 7" id="KW-0028">Amino-acid biosynthesis</keyword>
<keyword evidence="7" id="KW-0460">Magnesium</keyword>
<dbReference type="PANTHER" id="PTHR21089:SF1">
    <property type="entry name" value="BIFUNCTIONAL 3-DEHYDROQUINATE DEHYDRATASE_SHIKIMATE DEHYDROGENASE, CHLOROPLASTIC"/>
    <property type="match status" value="1"/>
</dbReference>
<feature type="active site" description="Proton acceptor" evidence="8">
    <location>
        <position position="81"/>
    </location>
</feature>
<comment type="similarity">
    <text evidence="8">Belongs to the shikimate dehydrogenase family.</text>
</comment>
<dbReference type="GO" id="GO:0009423">
    <property type="term" value="P:chorismate biosynthetic process"/>
    <property type="evidence" value="ECO:0007669"/>
    <property type="project" value="UniProtKB-UniRule"/>
</dbReference>
<feature type="binding site" evidence="8">
    <location>
        <position position="237"/>
    </location>
    <ligand>
        <name>NADP(+)</name>
        <dbReference type="ChEBI" id="CHEBI:58349"/>
    </ligand>
</feature>
<feature type="binding site" evidence="8">
    <location>
        <position position="102"/>
    </location>
    <ligand>
        <name>shikimate</name>
        <dbReference type="ChEBI" id="CHEBI:36208"/>
    </ligand>
</feature>
<evidence type="ECO:0000259" key="10">
    <source>
        <dbReference type="Pfam" id="PF08501"/>
    </source>
</evidence>
<dbReference type="InterPro" id="IPR006151">
    <property type="entry name" value="Shikm_DH/Glu-tRNA_Rdtase"/>
</dbReference>
<dbReference type="GO" id="GO:0008652">
    <property type="term" value="P:amino acid biosynthetic process"/>
    <property type="evidence" value="ECO:0007669"/>
    <property type="project" value="UniProtKB-KW"/>
</dbReference>
<feature type="binding site" evidence="7">
    <location>
        <begin position="312"/>
        <end position="317"/>
    </location>
    <ligand>
        <name>ATP</name>
        <dbReference type="ChEBI" id="CHEBI:30616"/>
    </ligand>
</feature>
<feature type="binding site" evidence="7">
    <location>
        <position position="358"/>
    </location>
    <ligand>
        <name>substrate</name>
    </ligand>
</feature>
<dbReference type="InterPro" id="IPR022893">
    <property type="entry name" value="Shikimate_DH_fam"/>
</dbReference>
<feature type="binding site" evidence="7">
    <location>
        <position position="334"/>
    </location>
    <ligand>
        <name>substrate</name>
    </ligand>
</feature>
<comment type="pathway">
    <text evidence="7">Metabolic intermediate biosynthesis; chorismate biosynthesis; chorismate from D-erythrose 4-phosphate and phosphoenolpyruvate: step 5/7.</text>
</comment>
<keyword evidence="7" id="KW-0963">Cytoplasm</keyword>
<evidence type="ECO:0000256" key="8">
    <source>
        <dbReference type="HAMAP-Rule" id="MF_00222"/>
    </source>
</evidence>
<dbReference type="GO" id="GO:0004764">
    <property type="term" value="F:shikimate 3-dehydrogenase (NADP+) activity"/>
    <property type="evidence" value="ECO:0007669"/>
    <property type="project" value="UniProtKB-UniRule"/>
</dbReference>
<dbReference type="HAMAP" id="MF_00109">
    <property type="entry name" value="Shikimate_kinase"/>
    <property type="match status" value="1"/>
</dbReference>
<dbReference type="GO" id="GO:0004765">
    <property type="term" value="F:shikimate kinase activity"/>
    <property type="evidence" value="ECO:0007669"/>
    <property type="project" value="UniProtKB-UniRule"/>
</dbReference>
<dbReference type="EMBL" id="CP060632">
    <property type="protein sequence ID" value="QNM00830.1"/>
    <property type="molecule type" value="Genomic_DNA"/>
</dbReference>
<keyword evidence="7" id="KW-0479">Metal-binding</keyword>
<keyword evidence="7" id="KW-0418">Kinase</keyword>
<feature type="binding site" evidence="8">
    <location>
        <begin position="141"/>
        <end position="145"/>
    </location>
    <ligand>
        <name>NADP(+)</name>
        <dbReference type="ChEBI" id="CHEBI:58349"/>
    </ligand>
</feature>
<feature type="binding site" evidence="8">
    <location>
        <begin position="30"/>
        <end position="32"/>
    </location>
    <ligand>
        <name>shikimate</name>
        <dbReference type="ChEBI" id="CHEBI:36208"/>
    </ligand>
</feature>
<keyword evidence="7" id="KW-0067">ATP-binding</keyword>
<dbReference type="Proteomes" id="UP000515819">
    <property type="component" value="Chromosome"/>
</dbReference>
<dbReference type="SUPFAM" id="SSF52540">
    <property type="entry name" value="P-loop containing nucleoside triphosphate hydrolases"/>
    <property type="match status" value="1"/>
</dbReference>
<feature type="binding site" evidence="8">
    <location>
        <position position="260"/>
    </location>
    <ligand>
        <name>NADP(+)</name>
        <dbReference type="ChEBI" id="CHEBI:58349"/>
    </ligand>
</feature>
<keyword evidence="4 8" id="KW-0560">Oxidoreductase</keyword>
<evidence type="ECO:0000256" key="2">
    <source>
        <dbReference type="ARBA" id="ARBA00022605"/>
    </source>
</evidence>
<dbReference type="KEGG" id="wcp:H9Q76_06035"/>
<dbReference type="Pfam" id="PF01488">
    <property type="entry name" value="Shikimate_DH"/>
    <property type="match status" value="1"/>
</dbReference>
<dbReference type="SUPFAM" id="SSF53223">
    <property type="entry name" value="Aminoacid dehydrogenase-like, N-terminal domain"/>
    <property type="match status" value="1"/>
</dbReference>
<dbReference type="GO" id="GO:0019632">
    <property type="term" value="P:shikimate metabolic process"/>
    <property type="evidence" value="ECO:0007669"/>
    <property type="project" value="InterPro"/>
</dbReference>
<dbReference type="HAMAP" id="MF_00222">
    <property type="entry name" value="Shikimate_DH_AroE"/>
    <property type="match status" value="1"/>
</dbReference>
<comment type="catalytic activity">
    <reaction evidence="7">
        <text>shikimate + ATP = 3-phosphoshikimate + ADP + H(+)</text>
        <dbReference type="Rhea" id="RHEA:13121"/>
        <dbReference type="ChEBI" id="CHEBI:15378"/>
        <dbReference type="ChEBI" id="CHEBI:30616"/>
        <dbReference type="ChEBI" id="CHEBI:36208"/>
        <dbReference type="ChEBI" id="CHEBI:145989"/>
        <dbReference type="ChEBI" id="CHEBI:456216"/>
        <dbReference type="EC" id="2.7.1.71"/>
    </reaction>
</comment>
<comment type="cofactor">
    <cofactor evidence="7">
        <name>Mg(2+)</name>
        <dbReference type="ChEBI" id="CHEBI:18420"/>
    </cofactor>
    <text evidence="7">Binds 1 Mg(2+) ion per subunit.</text>
</comment>
<dbReference type="AlphaFoldDB" id="A0A7G9FQJ8"/>
<dbReference type="Gene3D" id="3.40.50.720">
    <property type="entry name" value="NAD(P)-binding Rossmann-like Domain"/>
    <property type="match status" value="1"/>
</dbReference>
<keyword evidence="5 7" id="KW-0057">Aromatic amino acid biosynthesis</keyword>
<dbReference type="GO" id="GO:0009073">
    <property type="term" value="P:aromatic amino acid family biosynthetic process"/>
    <property type="evidence" value="ECO:0007669"/>
    <property type="project" value="UniProtKB-KW"/>
</dbReference>
<dbReference type="SUPFAM" id="SSF51735">
    <property type="entry name" value="NAD(P)-binding Rossmann-fold domains"/>
    <property type="match status" value="1"/>
</dbReference>
<comment type="catalytic activity">
    <reaction evidence="6 8">
        <text>shikimate + NADP(+) = 3-dehydroshikimate + NADPH + H(+)</text>
        <dbReference type="Rhea" id="RHEA:17737"/>
        <dbReference type="ChEBI" id="CHEBI:15378"/>
        <dbReference type="ChEBI" id="CHEBI:16630"/>
        <dbReference type="ChEBI" id="CHEBI:36208"/>
        <dbReference type="ChEBI" id="CHEBI:57783"/>
        <dbReference type="ChEBI" id="CHEBI:58349"/>
        <dbReference type="EC" id="1.1.1.25"/>
    </reaction>
</comment>
<reference evidence="11 12" key="1">
    <citation type="submission" date="2020-08" db="EMBL/GenBank/DDBJ databases">
        <authorList>
            <person name="Liu C."/>
            <person name="Sun Q."/>
        </authorList>
    </citation>
    <scope>NUCLEOTIDE SEQUENCE [LARGE SCALE GENOMIC DNA]</scope>
    <source>
        <strain evidence="11 12">NSJ-4</strain>
    </source>
</reference>
<feature type="binding site" evidence="8">
    <location>
        <position position="267"/>
    </location>
    <ligand>
        <name>shikimate</name>
        <dbReference type="ChEBI" id="CHEBI:36208"/>
    </ligand>
</feature>
<dbReference type="Gene3D" id="3.40.50.10860">
    <property type="entry name" value="Leucine Dehydrogenase, chain A, domain 1"/>
    <property type="match status" value="1"/>
</dbReference>
<evidence type="ECO:0000256" key="4">
    <source>
        <dbReference type="ARBA" id="ARBA00023002"/>
    </source>
</evidence>
<comment type="caution">
    <text evidence="7">Lacks conserved residue(s) required for the propagation of feature annotation.</text>
</comment>
<feature type="binding site" evidence="8">
    <location>
        <position position="77"/>
    </location>
    <ligand>
        <name>shikimate</name>
        <dbReference type="ChEBI" id="CHEBI:36208"/>
    </ligand>
</feature>
<name>A0A7G9FQJ8_9FIRM</name>
<organism evidence="11 12">
    <name type="scientific">Wujia chipingensis</name>
    <dbReference type="NCBI Taxonomy" id="2763670"/>
    <lineage>
        <taxon>Bacteria</taxon>
        <taxon>Bacillati</taxon>
        <taxon>Bacillota</taxon>
        <taxon>Clostridia</taxon>
        <taxon>Lachnospirales</taxon>
        <taxon>Lachnospiraceae</taxon>
        <taxon>Wujia</taxon>
    </lineage>
</organism>
<comment type="function">
    <text evidence="7">Catalyzes the specific phosphorylation of the 3-hydroxyl group of shikimic acid using ATP as a cosubstrate.</text>
</comment>
<evidence type="ECO:0000256" key="7">
    <source>
        <dbReference type="HAMAP-Rule" id="MF_00109"/>
    </source>
</evidence>
<feature type="binding site" evidence="8">
    <location>
        <begin position="165"/>
        <end position="170"/>
    </location>
    <ligand>
        <name>NADP(+)</name>
        <dbReference type="ChEBI" id="CHEBI:58349"/>
    </ligand>
</feature>
<dbReference type="RefSeq" id="WP_249321833.1">
    <property type="nucleotide sequence ID" value="NZ_CP060632.1"/>
</dbReference>
<accession>A0A7G9FQJ8</accession>
<dbReference type="InterPro" id="IPR031322">
    <property type="entry name" value="Shikimate/glucono_kinase"/>
</dbReference>
<protein>
    <recommendedName>
        <fullName evidence="7 8">Multifunctional fusion protein</fullName>
    </recommendedName>
    <domain>
        <recommendedName>
            <fullName evidence="7">Shikimate kinase</fullName>
            <shortName evidence="7">SK</shortName>
            <ecNumber evidence="7">2.7.1.71</ecNumber>
        </recommendedName>
    </domain>
    <domain>
        <recommendedName>
            <fullName evidence="8">Shikimate dehydrogenase (NADP(+))</fullName>
            <shortName evidence="8">SDH</shortName>
            <ecNumber evidence="8">1.1.1.25</ecNumber>
        </recommendedName>
    </domain>
</protein>
<comment type="subunit">
    <text evidence="7">Monomer.</text>
</comment>
<evidence type="ECO:0000256" key="1">
    <source>
        <dbReference type="ARBA" id="ARBA00004871"/>
    </source>
</evidence>
<dbReference type="InterPro" id="IPR027417">
    <property type="entry name" value="P-loop_NTPase"/>
</dbReference>
<gene>
    <name evidence="8 11" type="primary">aroE</name>
    <name evidence="7" type="synonym">aroK</name>
    <name evidence="11" type="ORF">H9Q76_06035</name>
</gene>
<feature type="binding site" evidence="7">
    <location>
        <position position="418"/>
    </location>
    <ligand>
        <name>ATP</name>
        <dbReference type="ChEBI" id="CHEBI:30616"/>
    </ligand>
</feature>
<feature type="domain" description="Quinate/shikimate 5-dehydrogenase/glutamyl-tRNA reductase" evidence="9">
    <location>
        <begin position="131"/>
        <end position="181"/>
    </location>
</feature>
<feature type="domain" description="Shikimate dehydrogenase substrate binding N-terminal" evidence="10">
    <location>
        <begin position="22"/>
        <end position="104"/>
    </location>
</feature>
<dbReference type="NCBIfam" id="TIGR00507">
    <property type="entry name" value="aroE"/>
    <property type="match status" value="1"/>
</dbReference>
<keyword evidence="7" id="KW-0808">Transferase</keyword>
<dbReference type="Gene3D" id="3.40.50.300">
    <property type="entry name" value="P-loop containing nucleotide triphosphate hydrolases"/>
    <property type="match status" value="1"/>
</dbReference>
<dbReference type="Pfam" id="PF08501">
    <property type="entry name" value="Shikimate_dh_N"/>
    <property type="match status" value="1"/>
</dbReference>
<dbReference type="GO" id="GO:0000287">
    <property type="term" value="F:magnesium ion binding"/>
    <property type="evidence" value="ECO:0007669"/>
    <property type="project" value="UniProtKB-UniRule"/>
</dbReference>
<comment type="pathway">
    <text evidence="1 8">Metabolic intermediate biosynthesis; chorismate biosynthesis; chorismate from D-erythrose 4-phosphate and phosphoenolpyruvate: step 4/7.</text>
</comment>
<keyword evidence="12" id="KW-1185">Reference proteome</keyword>
<dbReference type="InterPro" id="IPR046346">
    <property type="entry name" value="Aminoacid_DH-like_N_sf"/>
</dbReference>
<feature type="binding site" evidence="7">
    <location>
        <position position="380"/>
    </location>
    <ligand>
        <name>substrate</name>
    </ligand>
</feature>
<sequence>MEIMKYAIQGYEDVAAEHLLGIFGNPIKHTLSPVIHDTLSDALGLSERYVPFCVKDEDLSRCVKLAYDEGVLGLNITVPHKQHVMESLVNVDIAAKTIGAVNTLVRVEGGYKGYNTDMPGLAKALETEGIALKDETVIMLGAGGAARAVAYMCVSYGAKQVYIVNRTFARAQAIADDMNAFTEKTVVQAVASEDYQSIPDGKYLMIQCTSVGLHEGDGMPFDFGDAFYAMAKAGVDLIYNPAQTPFLKEMAKLGVPAVNGLKMLLYQGILAYELWNNLKVSEALTDKVYLALQDAIYGKKRGDNIVLIGYMGAGKTTVGKALAKKLGYEFIDTDLYIEAQEGMTIPDIFEKKGEAYFRALETDVIRKLREKTHCVIATGGGLPLRKENSDLLKEVGTVYYLMADADTTYARVKHCTNRPLLQCDDPYAKIQAMMKERGPVYARACHIRVRTDHGTLEEVMDEIK</sequence>
<dbReference type="PRINTS" id="PR01100">
    <property type="entry name" value="SHIKIMTKNASE"/>
</dbReference>
<evidence type="ECO:0000256" key="5">
    <source>
        <dbReference type="ARBA" id="ARBA00023141"/>
    </source>
</evidence>
<dbReference type="CDD" id="cd00464">
    <property type="entry name" value="SK"/>
    <property type="match status" value="1"/>
</dbReference>
<feature type="binding site" evidence="7">
    <location>
        <position position="316"/>
    </location>
    <ligand>
        <name>Mg(2+)</name>
        <dbReference type="ChEBI" id="CHEBI:18420"/>
    </ligand>
</feature>
<dbReference type="PANTHER" id="PTHR21089">
    <property type="entry name" value="SHIKIMATE DEHYDROGENASE"/>
    <property type="match status" value="1"/>
</dbReference>